<gene>
    <name evidence="3" type="ORF">CEPIT_LOCUS31760</name>
</gene>
<dbReference type="PANTHER" id="PTHR46086:SF4">
    <property type="entry name" value="ALPHA_BETA-HYDROLASES SUPERFAMILY PROTEIN"/>
    <property type="match status" value="1"/>
</dbReference>
<name>A0AAV0F8R4_9ASTE</name>
<sequence length="486" mass="55415">MAPGCKEELCSDYVMLKPEGAAASFSGFLKFLFSSGGLKTGDFFDSPAETDTGRLRFHTRFLVLVSVIVKNVLIYLKAPLAWLGSSLEIFLNYPSFNGGYVRLILNFLTGSMVRPETTSENFRSFLAILDNRVDFDPDIKNGDSRYTPLFSIMAAKLSYENKAFVQKVITNNWKMEFLEFKNFHSDNAEDKSTQAIMLQDKSDDPNLVVVAFRGTEPFSADDLRTDADLSWYKIEGVGRIHAGFMRALGLRKNNVRPNGIERGPDMTELAYYEIKEKLREIISVNKNAKFILTGHSLGGALSILFAAVLAMEEEDGLLGRLEGIYTFGQPRVGDVEFGKFVGENLLRKYGVRYFRYVYANDIVPRVPYDDEANFFRHFGPCLYYNSFYHGKVLEEEPNMNYFSLLWMIPKKFNALFEVMRGFMLPWIFGEDYREGWVLIICRIIGIMFTGLIDHGFQDYVNLIRLGTPPASLHFPEPAQQQCLKCD</sequence>
<evidence type="ECO:0000313" key="3">
    <source>
        <dbReference type="EMBL" id="CAH9131906.1"/>
    </source>
</evidence>
<evidence type="ECO:0000259" key="2">
    <source>
        <dbReference type="Pfam" id="PF01764"/>
    </source>
</evidence>
<reference evidence="3" key="1">
    <citation type="submission" date="2022-07" db="EMBL/GenBank/DDBJ databases">
        <authorList>
            <person name="Macas J."/>
            <person name="Novak P."/>
            <person name="Neumann P."/>
        </authorList>
    </citation>
    <scope>NUCLEOTIDE SEQUENCE</scope>
</reference>
<protein>
    <recommendedName>
        <fullName evidence="2">Fungal lipase-type domain-containing protein</fullName>
    </recommendedName>
</protein>
<dbReference type="GO" id="GO:0004806">
    <property type="term" value="F:triacylglycerol lipase activity"/>
    <property type="evidence" value="ECO:0007669"/>
    <property type="project" value="InterPro"/>
</dbReference>
<dbReference type="InterPro" id="IPR002921">
    <property type="entry name" value="Fungal_lipase-type"/>
</dbReference>
<keyword evidence="1" id="KW-0378">Hydrolase</keyword>
<accession>A0AAV0F8R4</accession>
<dbReference type="GO" id="GO:0006629">
    <property type="term" value="P:lipid metabolic process"/>
    <property type="evidence" value="ECO:0007669"/>
    <property type="project" value="InterPro"/>
</dbReference>
<dbReference type="CDD" id="cd00519">
    <property type="entry name" value="Lipase_3"/>
    <property type="match status" value="1"/>
</dbReference>
<dbReference type="SUPFAM" id="SSF53474">
    <property type="entry name" value="alpha/beta-Hydrolases"/>
    <property type="match status" value="1"/>
</dbReference>
<dbReference type="Proteomes" id="UP001152523">
    <property type="component" value="Unassembled WGS sequence"/>
</dbReference>
<dbReference type="InterPro" id="IPR029058">
    <property type="entry name" value="AB_hydrolase_fold"/>
</dbReference>
<dbReference type="EMBL" id="CAMAPF010000967">
    <property type="protein sequence ID" value="CAH9131906.1"/>
    <property type="molecule type" value="Genomic_DNA"/>
</dbReference>
<feature type="domain" description="Fungal lipase-type" evidence="2">
    <location>
        <begin position="209"/>
        <end position="369"/>
    </location>
</feature>
<dbReference type="Pfam" id="PF01764">
    <property type="entry name" value="Lipase_3"/>
    <property type="match status" value="1"/>
</dbReference>
<keyword evidence="4" id="KW-1185">Reference proteome</keyword>
<organism evidence="3 4">
    <name type="scientific">Cuscuta epithymum</name>
    <dbReference type="NCBI Taxonomy" id="186058"/>
    <lineage>
        <taxon>Eukaryota</taxon>
        <taxon>Viridiplantae</taxon>
        <taxon>Streptophyta</taxon>
        <taxon>Embryophyta</taxon>
        <taxon>Tracheophyta</taxon>
        <taxon>Spermatophyta</taxon>
        <taxon>Magnoliopsida</taxon>
        <taxon>eudicotyledons</taxon>
        <taxon>Gunneridae</taxon>
        <taxon>Pentapetalae</taxon>
        <taxon>asterids</taxon>
        <taxon>lamiids</taxon>
        <taxon>Solanales</taxon>
        <taxon>Convolvulaceae</taxon>
        <taxon>Cuscuteae</taxon>
        <taxon>Cuscuta</taxon>
        <taxon>Cuscuta subgen. Cuscuta</taxon>
    </lineage>
</organism>
<dbReference type="Gene3D" id="3.40.50.1820">
    <property type="entry name" value="alpha/beta hydrolase"/>
    <property type="match status" value="1"/>
</dbReference>
<comment type="caution">
    <text evidence="3">The sequence shown here is derived from an EMBL/GenBank/DDBJ whole genome shotgun (WGS) entry which is preliminary data.</text>
</comment>
<dbReference type="PANTHER" id="PTHR46086">
    <property type="entry name" value="ALPHA/BETA-HYDROLASES SUPERFAMILY PROTEIN"/>
    <property type="match status" value="1"/>
</dbReference>
<proteinExistence type="predicted"/>
<evidence type="ECO:0000256" key="1">
    <source>
        <dbReference type="ARBA" id="ARBA00022801"/>
    </source>
</evidence>
<dbReference type="InterPro" id="IPR044819">
    <property type="entry name" value="OBL-like"/>
</dbReference>
<dbReference type="AlphaFoldDB" id="A0AAV0F8R4"/>
<evidence type="ECO:0000313" key="4">
    <source>
        <dbReference type="Proteomes" id="UP001152523"/>
    </source>
</evidence>